<organism evidence="5 6">
    <name type="scientific">Marinoscillum luteum</name>
    <dbReference type="NCBI Taxonomy" id="861051"/>
    <lineage>
        <taxon>Bacteria</taxon>
        <taxon>Pseudomonadati</taxon>
        <taxon>Bacteroidota</taxon>
        <taxon>Cytophagia</taxon>
        <taxon>Cytophagales</taxon>
        <taxon>Reichenbachiellaceae</taxon>
        <taxon>Marinoscillum</taxon>
    </lineage>
</organism>
<evidence type="ECO:0000259" key="4">
    <source>
        <dbReference type="PROSITE" id="PS50932"/>
    </source>
</evidence>
<dbReference type="Gene3D" id="1.10.260.40">
    <property type="entry name" value="lambda repressor-like DNA-binding domains"/>
    <property type="match status" value="1"/>
</dbReference>
<dbReference type="EMBL" id="JBIPKE010000020">
    <property type="protein sequence ID" value="MFH6985992.1"/>
    <property type="molecule type" value="Genomic_DNA"/>
</dbReference>
<gene>
    <name evidence="5" type="ORF">ACHKAR_21235</name>
</gene>
<dbReference type="SUPFAM" id="SSF47413">
    <property type="entry name" value="lambda repressor-like DNA-binding domains"/>
    <property type="match status" value="1"/>
</dbReference>
<reference evidence="5 6" key="1">
    <citation type="journal article" date="2013" name="Int. J. Syst. Evol. Microbiol.">
        <title>Marinoscillum luteum sp. nov., isolated from marine sediment.</title>
        <authorList>
            <person name="Cha I.T."/>
            <person name="Park S.J."/>
            <person name="Kim S.J."/>
            <person name="Kim J.G."/>
            <person name="Jung M.Y."/>
            <person name="Shin K.S."/>
            <person name="Kwon K.K."/>
            <person name="Yang S.H."/>
            <person name="Seo Y.S."/>
            <person name="Rhee S.K."/>
        </authorList>
    </citation>
    <scope>NUCLEOTIDE SEQUENCE [LARGE SCALE GENOMIC DNA]</scope>
    <source>
        <strain evidence="5 6">KCTC 23939</strain>
    </source>
</reference>
<keyword evidence="3" id="KW-0804">Transcription</keyword>
<keyword evidence="6" id="KW-1185">Reference proteome</keyword>
<dbReference type="Pfam" id="PF00356">
    <property type="entry name" value="LacI"/>
    <property type="match status" value="1"/>
</dbReference>
<dbReference type="Proteomes" id="UP001610063">
    <property type="component" value="Unassembled WGS sequence"/>
</dbReference>
<dbReference type="PANTHER" id="PTHR30146:SF144">
    <property type="entry name" value="LACI-FAMILY TRANSCRIPTION REGULATOR"/>
    <property type="match status" value="1"/>
</dbReference>
<evidence type="ECO:0000256" key="2">
    <source>
        <dbReference type="ARBA" id="ARBA00023125"/>
    </source>
</evidence>
<accession>A0ABW7NER9</accession>
<name>A0ABW7NER9_9BACT</name>
<proteinExistence type="predicted"/>
<dbReference type="Pfam" id="PF13407">
    <property type="entry name" value="Peripla_BP_4"/>
    <property type="match status" value="1"/>
</dbReference>
<dbReference type="SMART" id="SM00354">
    <property type="entry name" value="HTH_LACI"/>
    <property type="match status" value="1"/>
</dbReference>
<evidence type="ECO:0000256" key="3">
    <source>
        <dbReference type="ARBA" id="ARBA00023163"/>
    </source>
</evidence>
<dbReference type="Gene3D" id="3.40.50.2300">
    <property type="match status" value="2"/>
</dbReference>
<dbReference type="PROSITE" id="PS00356">
    <property type="entry name" value="HTH_LACI_1"/>
    <property type="match status" value="1"/>
</dbReference>
<evidence type="ECO:0000313" key="6">
    <source>
        <dbReference type="Proteomes" id="UP001610063"/>
    </source>
</evidence>
<dbReference type="RefSeq" id="WP_395419466.1">
    <property type="nucleotide sequence ID" value="NZ_JBIPKE010000020.1"/>
</dbReference>
<dbReference type="CDD" id="cd01392">
    <property type="entry name" value="HTH_LacI"/>
    <property type="match status" value="1"/>
</dbReference>
<evidence type="ECO:0000313" key="5">
    <source>
        <dbReference type="EMBL" id="MFH6985992.1"/>
    </source>
</evidence>
<dbReference type="PANTHER" id="PTHR30146">
    <property type="entry name" value="LACI-RELATED TRANSCRIPTIONAL REPRESSOR"/>
    <property type="match status" value="1"/>
</dbReference>
<dbReference type="SUPFAM" id="SSF53822">
    <property type="entry name" value="Periplasmic binding protein-like I"/>
    <property type="match status" value="1"/>
</dbReference>
<sequence>MARITIKEIAKKAGVSAGTVDRVLHNRGEVAEATRDLVLKIAKEGNYSTNVFARNLKLNKVYNLAVILPKDNEYWKNQSEGIEEAAEEYASLGMQLSFYTFDRQDKDSFLTQSNIALNSSPDGVILAPLLQREATQICESLQQADIPFIFVDSNLDNIKPLAFIGQDSRQSGFLAAKLLNLGYASGQKAIVIKYTDFDSLNKTLDERIEGFKKYYKQENFSPELIHEITLEKDFVGLPPGIESLLGNQEPIHFFVPNSRVHQIAKSAENVIPRHLSRIIGYDLVRENIVYLNKGLIDFVIYQNPKVQGNLAVQAFYKHLILKTEVPPTHYMQLDIITKENLMYGK</sequence>
<protein>
    <submittedName>
        <fullName evidence="5">LacI family DNA-binding transcriptional regulator</fullName>
    </submittedName>
</protein>
<feature type="domain" description="HTH lacI-type" evidence="4">
    <location>
        <begin position="4"/>
        <end position="58"/>
    </location>
</feature>
<dbReference type="GO" id="GO:0003677">
    <property type="term" value="F:DNA binding"/>
    <property type="evidence" value="ECO:0007669"/>
    <property type="project" value="UniProtKB-KW"/>
</dbReference>
<dbReference type="PROSITE" id="PS50932">
    <property type="entry name" value="HTH_LACI_2"/>
    <property type="match status" value="1"/>
</dbReference>
<keyword evidence="2 5" id="KW-0238">DNA-binding</keyword>
<dbReference type="InterPro" id="IPR010982">
    <property type="entry name" value="Lambda_DNA-bd_dom_sf"/>
</dbReference>
<dbReference type="InterPro" id="IPR025997">
    <property type="entry name" value="SBP_2_dom"/>
</dbReference>
<dbReference type="InterPro" id="IPR000843">
    <property type="entry name" value="HTH_LacI"/>
</dbReference>
<comment type="caution">
    <text evidence="5">The sequence shown here is derived from an EMBL/GenBank/DDBJ whole genome shotgun (WGS) entry which is preliminary data.</text>
</comment>
<dbReference type="InterPro" id="IPR028082">
    <property type="entry name" value="Peripla_BP_I"/>
</dbReference>
<keyword evidence="1" id="KW-0805">Transcription regulation</keyword>
<evidence type="ECO:0000256" key="1">
    <source>
        <dbReference type="ARBA" id="ARBA00023015"/>
    </source>
</evidence>